<dbReference type="EMBL" id="PDND01000209">
    <property type="protein sequence ID" value="PGH29830.1"/>
    <property type="molecule type" value="Genomic_DNA"/>
</dbReference>
<proteinExistence type="predicted"/>
<dbReference type="VEuPathDB" id="FungiDB:EMCG_04062"/>
<reference evidence="2 3" key="1">
    <citation type="submission" date="2017-10" db="EMBL/GenBank/DDBJ databases">
        <title>Comparative genomics in systemic dimorphic fungi from Ajellomycetaceae.</title>
        <authorList>
            <person name="Munoz J.F."/>
            <person name="Mcewen J.G."/>
            <person name="Clay O.K."/>
            <person name="Cuomo C.A."/>
        </authorList>
    </citation>
    <scope>NUCLEOTIDE SEQUENCE [LARGE SCALE GENOMIC DNA]</scope>
    <source>
        <strain evidence="2 3">UAMH4076</strain>
    </source>
</reference>
<dbReference type="STRING" id="73230.A0A2B7Z8S2"/>
<evidence type="ECO:0000313" key="3">
    <source>
        <dbReference type="Proteomes" id="UP000226031"/>
    </source>
</evidence>
<feature type="compositionally biased region" description="Low complexity" evidence="1">
    <location>
        <begin position="68"/>
        <end position="78"/>
    </location>
</feature>
<accession>A0A2B7Z8S2</accession>
<organism evidence="2 3">
    <name type="scientific">[Emmonsia] crescens</name>
    <dbReference type="NCBI Taxonomy" id="73230"/>
    <lineage>
        <taxon>Eukaryota</taxon>
        <taxon>Fungi</taxon>
        <taxon>Dikarya</taxon>
        <taxon>Ascomycota</taxon>
        <taxon>Pezizomycotina</taxon>
        <taxon>Eurotiomycetes</taxon>
        <taxon>Eurotiomycetidae</taxon>
        <taxon>Onygenales</taxon>
        <taxon>Ajellomycetaceae</taxon>
        <taxon>Emergomyces</taxon>
    </lineage>
</organism>
<dbReference type="Proteomes" id="UP000226031">
    <property type="component" value="Unassembled WGS sequence"/>
</dbReference>
<comment type="caution">
    <text evidence="2">The sequence shown here is derived from an EMBL/GenBank/DDBJ whole genome shotgun (WGS) entry which is preliminary data.</text>
</comment>
<dbReference type="AlphaFoldDB" id="A0A2B7Z8S2"/>
<sequence>MKKTEWTRPLRAGHAILRHSYQAKHVQTGALLCASYLTTSTNAKRPHVCLPVFTARQSPASIPPPPKFMSSSTTSSHTEPSHAENIRDTLHDFKHDKWGWVIYRCTYGDDEAWARFQQIVNERSRKRMAEPDVPPEVANSLEWTFVSDPATLNGASRDQLRTRFLAWAAEAEKTEQPRADGKPWAGLRLQRYAFFIQVDEESLRSVVEGNPEELMDGSWVHLVHADEDQDFGQNAKAEEDDEEEEDEGWIMIAADMIGPDFYDAIGPMPESWYAFYSPAPGFVLY</sequence>
<feature type="region of interest" description="Disordered" evidence="1">
    <location>
        <begin position="60"/>
        <end position="83"/>
    </location>
</feature>
<protein>
    <submittedName>
        <fullName evidence="2">Uncharacterized protein</fullName>
    </submittedName>
</protein>
<name>A0A2B7Z8S2_9EURO</name>
<evidence type="ECO:0000313" key="2">
    <source>
        <dbReference type="EMBL" id="PGH29830.1"/>
    </source>
</evidence>
<gene>
    <name evidence="2" type="ORF">GX50_07409</name>
</gene>
<evidence type="ECO:0000256" key="1">
    <source>
        <dbReference type="SAM" id="MobiDB-lite"/>
    </source>
</evidence>
<keyword evidence="3" id="KW-1185">Reference proteome</keyword>